<feature type="region of interest" description="Disordered" evidence="1">
    <location>
        <begin position="21"/>
        <end position="89"/>
    </location>
</feature>
<feature type="compositionally biased region" description="Basic and acidic residues" evidence="1">
    <location>
        <begin position="72"/>
        <end position="89"/>
    </location>
</feature>
<protein>
    <submittedName>
        <fullName evidence="2">Uncharacterized protein</fullName>
    </submittedName>
</protein>
<accession>A0A498CXZ9</accession>
<gene>
    <name evidence="2" type="ORF">D4A47_08750</name>
</gene>
<reference evidence="2 3" key="1">
    <citation type="submission" date="2018-10" db="EMBL/GenBank/DDBJ databases">
        <title>Anaerotruncus faecis sp. nov., isolated from human feces.</title>
        <authorList>
            <person name="Wang Y.-J."/>
        </authorList>
    </citation>
    <scope>NUCLEOTIDE SEQUENCE [LARGE SCALE GENOMIC DNA]</scope>
    <source>
        <strain evidence="2 3">22A2-44</strain>
    </source>
</reference>
<comment type="caution">
    <text evidence="2">The sequence shown here is derived from an EMBL/GenBank/DDBJ whole genome shotgun (WGS) entry which is preliminary data.</text>
</comment>
<evidence type="ECO:0000256" key="1">
    <source>
        <dbReference type="SAM" id="MobiDB-lite"/>
    </source>
</evidence>
<name>A0A498CXZ9_9FIRM</name>
<organism evidence="2 3">
    <name type="scientific">Anaerotruncus massiliensis</name>
    <name type="common">ex Liu et al. 2021</name>
    <dbReference type="NCBI Taxonomy" id="2321404"/>
    <lineage>
        <taxon>Bacteria</taxon>
        <taxon>Bacillati</taxon>
        <taxon>Bacillota</taxon>
        <taxon>Clostridia</taxon>
        <taxon>Eubacteriales</taxon>
        <taxon>Oscillospiraceae</taxon>
        <taxon>Anaerotruncus</taxon>
    </lineage>
</organism>
<proteinExistence type="predicted"/>
<dbReference type="AlphaFoldDB" id="A0A498CXZ9"/>
<dbReference type="EMBL" id="RCHT01000014">
    <property type="protein sequence ID" value="RLL10336.1"/>
    <property type="molecule type" value="Genomic_DNA"/>
</dbReference>
<feature type="compositionally biased region" description="Low complexity" evidence="1">
    <location>
        <begin position="21"/>
        <end position="46"/>
    </location>
</feature>
<dbReference type="Proteomes" id="UP000276301">
    <property type="component" value="Unassembled WGS sequence"/>
</dbReference>
<evidence type="ECO:0000313" key="3">
    <source>
        <dbReference type="Proteomes" id="UP000276301"/>
    </source>
</evidence>
<evidence type="ECO:0000313" key="2">
    <source>
        <dbReference type="EMBL" id="RLL10336.1"/>
    </source>
</evidence>
<keyword evidence="3" id="KW-1185">Reference proteome</keyword>
<sequence length="89" mass="9008">MALRPAGAGALPLCGRLRAAARGGPRARQGARAAGAGKDGRPAPARDGSRTDGRASRRRAHRPAGRIPAGEDVPRAGGGDREPADRLAL</sequence>